<evidence type="ECO:0000313" key="3">
    <source>
        <dbReference type="Proteomes" id="UP000558488"/>
    </source>
</evidence>
<feature type="region of interest" description="Disordered" evidence="1">
    <location>
        <begin position="55"/>
        <end position="87"/>
    </location>
</feature>
<comment type="caution">
    <text evidence="2">The sequence shown here is derived from an EMBL/GenBank/DDBJ whole genome shotgun (WGS) entry which is preliminary data.</text>
</comment>
<dbReference type="EMBL" id="JACAGB010000086">
    <property type="protein sequence ID" value="KAF6273006.1"/>
    <property type="molecule type" value="Genomic_DNA"/>
</dbReference>
<protein>
    <submittedName>
        <fullName evidence="2">Uncharacterized protein</fullName>
    </submittedName>
</protein>
<keyword evidence="3" id="KW-1185">Reference proteome</keyword>
<organism evidence="2 3">
    <name type="scientific">Pipistrellus kuhlii</name>
    <name type="common">Kuhl's pipistrelle</name>
    <dbReference type="NCBI Taxonomy" id="59472"/>
    <lineage>
        <taxon>Eukaryota</taxon>
        <taxon>Metazoa</taxon>
        <taxon>Chordata</taxon>
        <taxon>Craniata</taxon>
        <taxon>Vertebrata</taxon>
        <taxon>Euteleostomi</taxon>
        <taxon>Mammalia</taxon>
        <taxon>Eutheria</taxon>
        <taxon>Laurasiatheria</taxon>
        <taxon>Chiroptera</taxon>
        <taxon>Yangochiroptera</taxon>
        <taxon>Vespertilionidae</taxon>
        <taxon>Pipistrellus</taxon>
    </lineage>
</organism>
<evidence type="ECO:0000256" key="1">
    <source>
        <dbReference type="SAM" id="MobiDB-lite"/>
    </source>
</evidence>
<proteinExistence type="predicted"/>
<gene>
    <name evidence="2" type="ORF">mPipKuh1_010703</name>
</gene>
<dbReference type="Proteomes" id="UP000558488">
    <property type="component" value="Unassembled WGS sequence"/>
</dbReference>
<dbReference type="AlphaFoldDB" id="A0A7J7RA49"/>
<name>A0A7J7RA49_PIPKU</name>
<sequence>MVILLKRSRRAAPGYRVSPGDWGRDCRGELGQVSGAFCSIRAGFSRQVCVPAEAWPDQPRRGGPGHGACELLTRSAHPQARGRGDSRTLQKRVLWETEVVTHFCDFHKLHSMSKISEKSSPTPKQP</sequence>
<evidence type="ECO:0000313" key="2">
    <source>
        <dbReference type="EMBL" id="KAF6273006.1"/>
    </source>
</evidence>
<reference evidence="2 3" key="1">
    <citation type="journal article" date="2020" name="Nature">
        <title>Six reference-quality genomes reveal evolution of bat adaptations.</title>
        <authorList>
            <person name="Jebb D."/>
            <person name="Huang Z."/>
            <person name="Pippel M."/>
            <person name="Hughes G.M."/>
            <person name="Lavrichenko K."/>
            <person name="Devanna P."/>
            <person name="Winkler S."/>
            <person name="Jermiin L.S."/>
            <person name="Skirmuntt E.C."/>
            <person name="Katzourakis A."/>
            <person name="Burkitt-Gray L."/>
            <person name="Ray D.A."/>
            <person name="Sullivan K.A.M."/>
            <person name="Roscito J.G."/>
            <person name="Kirilenko B.M."/>
            <person name="Davalos L.M."/>
            <person name="Corthals A.P."/>
            <person name="Power M.L."/>
            <person name="Jones G."/>
            <person name="Ransome R.D."/>
            <person name="Dechmann D.K.N."/>
            <person name="Locatelli A.G."/>
            <person name="Puechmaille S.J."/>
            <person name="Fedrigo O."/>
            <person name="Jarvis E.D."/>
            <person name="Hiller M."/>
            <person name="Vernes S.C."/>
            <person name="Myers E.W."/>
            <person name="Teeling E.C."/>
        </authorList>
    </citation>
    <scope>NUCLEOTIDE SEQUENCE [LARGE SCALE GENOMIC DNA]</scope>
    <source>
        <strain evidence="2">MPipKuh1</strain>
        <tissue evidence="2">Flight muscle</tissue>
    </source>
</reference>
<accession>A0A7J7RA49</accession>